<dbReference type="InterPro" id="IPR003594">
    <property type="entry name" value="HATPase_dom"/>
</dbReference>
<sequence>MPCLTSLTLDFPVLAVSVLLIGLTAMRIWVWRGRRFPGKQAFSAAYYAMLWWLFTAGMELASTDLDCKLFWARAAWPGIVLLPTAWALFFYDYAIGDEQGADSARGRRRRLALLLTGPVLIGLMAFTDGWHHLFYGAATRMVMVDGRMSGAYVHGPLFYVAVVYDYLFMLASILIGLSAIWRSSPAFRGFFVVLLGMTAGPVVGNLAYVLGGFTLFGFDPTPFLFSIVLGAFGWLVLNNRMMDISGIARDILFYDSRDPILITDPDERLVGYNPEAQRVFGGDLPEIGTPLAEMAQLGPILARLRNPDRSHSVAPILRDDRAFDPRLLPIINPLAPTRASLGWLLKLVDISEQQRAATSLRLAADRAREASQAKTQFVSTVSHELRTPLTSIKGALSLLNSPIFAELKPEARRILQIAASNSDRLHALIDDLLDLNRIEAGAMTFQRAPVDLVQLVKEAAEANEGYGTSFSVSLRLSLVEGPLYVGGDHGRLLQVLANVLSNAFKFSKAGDTVTVTLERRNGMARVSVHDEGIGIPEGSHDKVFGAFTQLDASDTRKVNGSGLGMSITRRIVEMHEGHIDYTSTPGEGTTFFIELPLLKEGDQPAAAPLAS</sequence>
<dbReference type="RefSeq" id="WP_377832300.1">
    <property type="nucleotide sequence ID" value="NZ_JBHRSK010000004.1"/>
</dbReference>
<feature type="transmembrane region" description="Helical" evidence="7">
    <location>
        <begin position="12"/>
        <end position="30"/>
    </location>
</feature>
<dbReference type="PROSITE" id="PS50109">
    <property type="entry name" value="HIS_KIN"/>
    <property type="match status" value="1"/>
</dbReference>
<feature type="transmembrane region" description="Helical" evidence="7">
    <location>
        <begin position="157"/>
        <end position="177"/>
    </location>
</feature>
<feature type="transmembrane region" description="Helical" evidence="7">
    <location>
        <begin position="42"/>
        <end position="62"/>
    </location>
</feature>
<keyword evidence="5 9" id="KW-0418">Kinase</keyword>
<dbReference type="InterPro" id="IPR003661">
    <property type="entry name" value="HisK_dim/P_dom"/>
</dbReference>
<dbReference type="PRINTS" id="PR00344">
    <property type="entry name" value="BCTRLSENSOR"/>
</dbReference>
<dbReference type="Pfam" id="PF16927">
    <property type="entry name" value="HisKA_7TM"/>
    <property type="match status" value="1"/>
</dbReference>
<keyword evidence="6" id="KW-0902">Two-component regulatory system</keyword>
<dbReference type="InterPro" id="IPR036890">
    <property type="entry name" value="HATPase_C_sf"/>
</dbReference>
<feature type="transmembrane region" description="Helical" evidence="7">
    <location>
        <begin position="222"/>
        <end position="239"/>
    </location>
</feature>
<dbReference type="Gene3D" id="3.30.565.10">
    <property type="entry name" value="Histidine kinase-like ATPase, C-terminal domain"/>
    <property type="match status" value="1"/>
</dbReference>
<accession>A0ABV7AE74</accession>
<dbReference type="InterPro" id="IPR031621">
    <property type="entry name" value="HisKA_7TM"/>
</dbReference>
<evidence type="ECO:0000256" key="6">
    <source>
        <dbReference type="ARBA" id="ARBA00023012"/>
    </source>
</evidence>
<name>A0ABV7AE74_9RHOB</name>
<keyword evidence="10" id="KW-1185">Reference proteome</keyword>
<dbReference type="SMART" id="SM00387">
    <property type="entry name" value="HATPase_c"/>
    <property type="match status" value="1"/>
</dbReference>
<dbReference type="CDD" id="cd16922">
    <property type="entry name" value="HATPase_EvgS-ArcB-TorS-like"/>
    <property type="match status" value="1"/>
</dbReference>
<dbReference type="Gene3D" id="1.10.287.130">
    <property type="match status" value="1"/>
</dbReference>
<dbReference type="GO" id="GO:0016301">
    <property type="term" value="F:kinase activity"/>
    <property type="evidence" value="ECO:0007669"/>
    <property type="project" value="UniProtKB-KW"/>
</dbReference>
<keyword evidence="7" id="KW-0812">Transmembrane</keyword>
<dbReference type="InterPro" id="IPR050736">
    <property type="entry name" value="Sensor_HK_Regulatory"/>
</dbReference>
<evidence type="ECO:0000256" key="5">
    <source>
        <dbReference type="ARBA" id="ARBA00022777"/>
    </source>
</evidence>
<dbReference type="PANTHER" id="PTHR43711">
    <property type="entry name" value="TWO-COMPONENT HISTIDINE KINASE"/>
    <property type="match status" value="1"/>
</dbReference>
<comment type="caution">
    <text evidence="9">The sequence shown here is derived from an EMBL/GenBank/DDBJ whole genome shotgun (WGS) entry which is preliminary data.</text>
</comment>
<organism evidence="9 10">
    <name type="scientific">Acidimangrovimonas pyrenivorans</name>
    <dbReference type="NCBI Taxonomy" id="2030798"/>
    <lineage>
        <taxon>Bacteria</taxon>
        <taxon>Pseudomonadati</taxon>
        <taxon>Pseudomonadota</taxon>
        <taxon>Alphaproteobacteria</taxon>
        <taxon>Rhodobacterales</taxon>
        <taxon>Paracoccaceae</taxon>
        <taxon>Acidimangrovimonas</taxon>
    </lineage>
</organism>
<evidence type="ECO:0000259" key="8">
    <source>
        <dbReference type="PROSITE" id="PS50109"/>
    </source>
</evidence>
<keyword evidence="7" id="KW-1133">Transmembrane helix</keyword>
<evidence type="ECO:0000256" key="7">
    <source>
        <dbReference type="SAM" id="Phobius"/>
    </source>
</evidence>
<evidence type="ECO:0000256" key="4">
    <source>
        <dbReference type="ARBA" id="ARBA00022679"/>
    </source>
</evidence>
<keyword evidence="7" id="KW-0472">Membrane</keyword>
<evidence type="ECO:0000313" key="9">
    <source>
        <dbReference type="EMBL" id="MFC2967649.1"/>
    </source>
</evidence>
<keyword evidence="4" id="KW-0808">Transferase</keyword>
<evidence type="ECO:0000256" key="3">
    <source>
        <dbReference type="ARBA" id="ARBA00022553"/>
    </source>
</evidence>
<dbReference type="SUPFAM" id="SSF47384">
    <property type="entry name" value="Homodimeric domain of signal transducing histidine kinase"/>
    <property type="match status" value="1"/>
</dbReference>
<dbReference type="InterPro" id="IPR036097">
    <property type="entry name" value="HisK_dim/P_sf"/>
</dbReference>
<feature type="transmembrane region" description="Helical" evidence="7">
    <location>
        <begin position="111"/>
        <end position="137"/>
    </location>
</feature>
<protein>
    <recommendedName>
        <fullName evidence="2">histidine kinase</fullName>
        <ecNumber evidence="2">2.7.13.3</ecNumber>
    </recommendedName>
</protein>
<feature type="transmembrane region" description="Helical" evidence="7">
    <location>
        <begin position="189"/>
        <end position="210"/>
    </location>
</feature>
<dbReference type="SUPFAM" id="SSF55874">
    <property type="entry name" value="ATPase domain of HSP90 chaperone/DNA topoisomerase II/histidine kinase"/>
    <property type="match status" value="1"/>
</dbReference>
<feature type="domain" description="Histidine kinase" evidence="8">
    <location>
        <begin position="380"/>
        <end position="599"/>
    </location>
</feature>
<dbReference type="EMBL" id="JBHRSK010000004">
    <property type="protein sequence ID" value="MFC2967649.1"/>
    <property type="molecule type" value="Genomic_DNA"/>
</dbReference>
<gene>
    <name evidence="9" type="ORF">ACFOES_06050</name>
</gene>
<dbReference type="Proteomes" id="UP001595443">
    <property type="component" value="Unassembled WGS sequence"/>
</dbReference>
<keyword evidence="3" id="KW-0597">Phosphoprotein</keyword>
<dbReference type="PANTHER" id="PTHR43711:SF31">
    <property type="entry name" value="HISTIDINE KINASE"/>
    <property type="match status" value="1"/>
</dbReference>
<comment type="catalytic activity">
    <reaction evidence="1">
        <text>ATP + protein L-histidine = ADP + protein N-phospho-L-histidine.</text>
        <dbReference type="EC" id="2.7.13.3"/>
    </reaction>
</comment>
<feature type="transmembrane region" description="Helical" evidence="7">
    <location>
        <begin position="74"/>
        <end position="91"/>
    </location>
</feature>
<dbReference type="InterPro" id="IPR005467">
    <property type="entry name" value="His_kinase_dom"/>
</dbReference>
<evidence type="ECO:0000256" key="2">
    <source>
        <dbReference type="ARBA" id="ARBA00012438"/>
    </source>
</evidence>
<dbReference type="InterPro" id="IPR004358">
    <property type="entry name" value="Sig_transdc_His_kin-like_C"/>
</dbReference>
<dbReference type="Pfam" id="PF00512">
    <property type="entry name" value="HisKA"/>
    <property type="match status" value="1"/>
</dbReference>
<dbReference type="SMART" id="SM00388">
    <property type="entry name" value="HisKA"/>
    <property type="match status" value="1"/>
</dbReference>
<evidence type="ECO:0000313" key="10">
    <source>
        <dbReference type="Proteomes" id="UP001595443"/>
    </source>
</evidence>
<dbReference type="EC" id="2.7.13.3" evidence="2"/>
<evidence type="ECO:0000256" key="1">
    <source>
        <dbReference type="ARBA" id="ARBA00000085"/>
    </source>
</evidence>
<proteinExistence type="predicted"/>
<reference evidence="10" key="1">
    <citation type="journal article" date="2019" name="Int. J. Syst. Evol. Microbiol.">
        <title>The Global Catalogue of Microorganisms (GCM) 10K type strain sequencing project: providing services to taxonomists for standard genome sequencing and annotation.</title>
        <authorList>
            <consortium name="The Broad Institute Genomics Platform"/>
            <consortium name="The Broad Institute Genome Sequencing Center for Infectious Disease"/>
            <person name="Wu L."/>
            <person name="Ma J."/>
        </authorList>
    </citation>
    <scope>NUCLEOTIDE SEQUENCE [LARGE SCALE GENOMIC DNA]</scope>
    <source>
        <strain evidence="10">KCTC 62192</strain>
    </source>
</reference>
<dbReference type="Pfam" id="PF02518">
    <property type="entry name" value="HATPase_c"/>
    <property type="match status" value="1"/>
</dbReference>
<dbReference type="CDD" id="cd00082">
    <property type="entry name" value="HisKA"/>
    <property type="match status" value="1"/>
</dbReference>